<dbReference type="InterPro" id="IPR010240">
    <property type="entry name" value="Cys_deSase_IscS"/>
</dbReference>
<dbReference type="SUPFAM" id="SSF53383">
    <property type="entry name" value="PLP-dependent transferases"/>
    <property type="match status" value="1"/>
</dbReference>
<feature type="domain" description="Aminotransferase class V" evidence="13">
    <location>
        <begin position="4"/>
        <end position="366"/>
    </location>
</feature>
<protein>
    <recommendedName>
        <fullName evidence="11">Cysteine desulfurase IscS</fullName>
        <ecNumber evidence="11">2.8.1.7</ecNumber>
    </recommendedName>
</protein>
<dbReference type="InterPro" id="IPR015424">
    <property type="entry name" value="PyrdxlP-dep_Trfase"/>
</dbReference>
<dbReference type="EC" id="2.8.1.7" evidence="11"/>
<feature type="binding site" description="via persulfide group" evidence="11">
    <location>
        <position position="325"/>
    </location>
    <ligand>
        <name>[2Fe-2S] cluster</name>
        <dbReference type="ChEBI" id="CHEBI:190135"/>
        <note>ligand shared with IscU</note>
    </ligand>
</feature>
<feature type="binding site" evidence="11">
    <location>
        <position position="237"/>
    </location>
    <ligand>
        <name>pyridoxal 5'-phosphate</name>
        <dbReference type="ChEBI" id="CHEBI:597326"/>
    </ligand>
</feature>
<dbReference type="GO" id="GO:0051537">
    <property type="term" value="F:2 iron, 2 sulfur cluster binding"/>
    <property type="evidence" value="ECO:0007669"/>
    <property type="project" value="UniProtKB-UniRule"/>
</dbReference>
<dbReference type="PANTHER" id="PTHR11601">
    <property type="entry name" value="CYSTEINE DESULFURYLASE FAMILY MEMBER"/>
    <property type="match status" value="1"/>
</dbReference>
<comment type="subunit">
    <text evidence="11">Homodimer. Forms a heterotetramer with IscU, interacts with other sulfur acceptors.</text>
</comment>
<dbReference type="InterPro" id="IPR015422">
    <property type="entry name" value="PyrdxlP-dep_Trfase_small"/>
</dbReference>
<dbReference type="GO" id="GO:0030170">
    <property type="term" value="F:pyridoxal phosphate binding"/>
    <property type="evidence" value="ECO:0007669"/>
    <property type="project" value="UniProtKB-UniRule"/>
</dbReference>
<comment type="cofactor">
    <cofactor evidence="1 11 12">
        <name>pyridoxal 5'-phosphate</name>
        <dbReference type="ChEBI" id="CHEBI:597326"/>
    </cofactor>
</comment>
<dbReference type="AlphaFoldDB" id="A0A212LRN4"/>
<feature type="binding site" evidence="11">
    <location>
        <begin position="71"/>
        <end position="72"/>
    </location>
    <ligand>
        <name>pyridoxal 5'-phosphate</name>
        <dbReference type="ChEBI" id="CHEBI:597326"/>
    </ligand>
</feature>
<evidence type="ECO:0000256" key="6">
    <source>
        <dbReference type="ARBA" id="ARBA00022723"/>
    </source>
</evidence>
<dbReference type="InterPro" id="IPR000192">
    <property type="entry name" value="Aminotrans_V_dom"/>
</dbReference>
<feature type="active site" description="Cysteine persulfide intermediate" evidence="11">
    <location>
        <position position="325"/>
    </location>
</feature>
<keyword evidence="7 11" id="KW-0663">Pyridoxal phosphate</keyword>
<dbReference type="UniPathway" id="UPA00266"/>
<keyword evidence="9 11" id="KW-0411">Iron-sulfur</keyword>
<dbReference type="FunFam" id="3.40.640.10:FF:000003">
    <property type="entry name" value="Cysteine desulfurase IscS"/>
    <property type="match status" value="1"/>
</dbReference>
<evidence type="ECO:0000256" key="3">
    <source>
        <dbReference type="ARBA" id="ARBA00022490"/>
    </source>
</evidence>
<reference evidence="14" key="1">
    <citation type="submission" date="2016-08" db="EMBL/GenBank/DDBJ databases">
        <authorList>
            <person name="Seilhamer J.J."/>
        </authorList>
    </citation>
    <scope>NUCLEOTIDE SEQUENCE</scope>
    <source>
        <strain evidence="14">86</strain>
    </source>
</reference>
<dbReference type="InterPro" id="IPR017772">
    <property type="entry name" value="Cys_deSase_NifS_bac/arc"/>
</dbReference>
<dbReference type="PROSITE" id="PS00595">
    <property type="entry name" value="AA_TRANSFER_CLASS_5"/>
    <property type="match status" value="1"/>
</dbReference>
<dbReference type="GO" id="GO:1990221">
    <property type="term" value="C:L-cysteine desulfurase complex"/>
    <property type="evidence" value="ECO:0007669"/>
    <property type="project" value="UniProtKB-ARBA"/>
</dbReference>
<dbReference type="GO" id="GO:0031071">
    <property type="term" value="F:cysteine desulfurase activity"/>
    <property type="evidence" value="ECO:0007669"/>
    <property type="project" value="UniProtKB-UniRule"/>
</dbReference>
<dbReference type="InterPro" id="IPR015421">
    <property type="entry name" value="PyrdxlP-dep_Trfase_major"/>
</dbReference>
<dbReference type="InterPro" id="IPR020578">
    <property type="entry name" value="Aminotrans_V_PyrdxlP_BS"/>
</dbReference>
<evidence type="ECO:0000256" key="7">
    <source>
        <dbReference type="ARBA" id="ARBA00022898"/>
    </source>
</evidence>
<comment type="similarity">
    <text evidence="2 11">Belongs to the class-V pyridoxal-phosphate-dependent aminotransferase family. NifS/IscS subfamily.</text>
</comment>
<dbReference type="PIRSF" id="PIRSF005572">
    <property type="entry name" value="NifS"/>
    <property type="match status" value="1"/>
</dbReference>
<evidence type="ECO:0000256" key="8">
    <source>
        <dbReference type="ARBA" id="ARBA00023004"/>
    </source>
</evidence>
<dbReference type="NCBIfam" id="NF002806">
    <property type="entry name" value="PRK02948.1"/>
    <property type="match status" value="1"/>
</dbReference>
<evidence type="ECO:0000256" key="11">
    <source>
        <dbReference type="HAMAP-Rule" id="MF_00331"/>
    </source>
</evidence>
<dbReference type="HAMAP" id="MF_00331">
    <property type="entry name" value="Cys_desulf_IscS"/>
    <property type="match status" value="1"/>
</dbReference>
<dbReference type="Gene3D" id="3.40.640.10">
    <property type="entry name" value="Type I PLP-dependent aspartate aminotransferase-like (Major domain)"/>
    <property type="match status" value="1"/>
</dbReference>
<comment type="function">
    <text evidence="11">Master enzyme that delivers sulfur to a number of partners involved in Fe-S cluster assembly, tRNA modification or cofactor biosynthesis. Catalyzes the removal of elemental sulfur atoms from cysteine to produce alanine. Functions as a sulfur delivery protein for Fe-S cluster synthesis onto IscU, an Fe-S scaffold assembly protein, as well as other S acceptor proteins.</text>
</comment>
<sequence length="403" mass="44104">MKRIYFDHSATTPVDREVAELMLEYMTDKFGNASSVHAFGREARKAMEDAREKVAALINAEPREIFFTSGGTEGDNLAIKGVAYANRKKGNHIITTGIEHHAIFHTCEYLEKQGFTVTYLPVDENAMISLEDLKNAITDKTILISVMFANNEVGTIQPIKEIGQLAREKGIYFHTDAVQVAGNYPIDVKELNIDMLTLSGHKFYASKGVGALYIRRGVRVEEIQHGGGHERNMRAGTENVPGIVGLGKAAEIAKQDMDKKVAYVTGLRDKLIAGVMEKIPHVKLNGHPEMRMPGNANFSFLFIEGESLLLNLDMKGIAASSGSACTSGSLDPSHVLLAMGLSHEVAHGSLRVTLGKGNTEADVNYFLDVVPEIVERLRSMSPLYGSAAEFKPSNPCSSCHHHH</sequence>
<accession>A0A212LRN4</accession>
<dbReference type="EMBL" id="FMJE01000003">
    <property type="protein sequence ID" value="SCM80167.1"/>
    <property type="molecule type" value="Genomic_DNA"/>
</dbReference>
<evidence type="ECO:0000256" key="2">
    <source>
        <dbReference type="ARBA" id="ARBA00006490"/>
    </source>
</evidence>
<dbReference type="InterPro" id="IPR016454">
    <property type="entry name" value="Cysteine_dSase"/>
</dbReference>
<dbReference type="Gene3D" id="1.10.260.50">
    <property type="match status" value="1"/>
</dbReference>
<dbReference type="GO" id="GO:0044571">
    <property type="term" value="P:[2Fe-2S] cluster assembly"/>
    <property type="evidence" value="ECO:0007669"/>
    <property type="project" value="UniProtKB-UniRule"/>
</dbReference>
<evidence type="ECO:0000313" key="14">
    <source>
        <dbReference type="EMBL" id="SCM80167.1"/>
    </source>
</evidence>
<dbReference type="Gene3D" id="3.90.1150.10">
    <property type="entry name" value="Aspartate Aminotransferase, domain 1"/>
    <property type="match status" value="1"/>
</dbReference>
<gene>
    <name evidence="11 14" type="primary">iscS</name>
    <name evidence="14" type="ORF">KL86SPO_30345</name>
</gene>
<comment type="subcellular location">
    <subcellularLocation>
        <location evidence="11">Cytoplasm</location>
    </subcellularLocation>
</comment>
<evidence type="ECO:0000256" key="4">
    <source>
        <dbReference type="ARBA" id="ARBA00022679"/>
    </source>
</evidence>
<evidence type="ECO:0000256" key="9">
    <source>
        <dbReference type="ARBA" id="ARBA00023014"/>
    </source>
</evidence>
<feature type="binding site" evidence="11">
    <location>
        <position position="179"/>
    </location>
    <ligand>
        <name>pyridoxal 5'-phosphate</name>
        <dbReference type="ChEBI" id="CHEBI:597326"/>
    </ligand>
</feature>
<keyword evidence="5 11" id="KW-0001">2Fe-2S</keyword>
<dbReference type="PANTHER" id="PTHR11601:SF34">
    <property type="entry name" value="CYSTEINE DESULFURASE"/>
    <property type="match status" value="1"/>
</dbReference>
<evidence type="ECO:0000256" key="10">
    <source>
        <dbReference type="ARBA" id="ARBA00050776"/>
    </source>
</evidence>
<evidence type="ECO:0000259" key="13">
    <source>
        <dbReference type="Pfam" id="PF00266"/>
    </source>
</evidence>
<evidence type="ECO:0000256" key="1">
    <source>
        <dbReference type="ARBA" id="ARBA00001933"/>
    </source>
</evidence>
<evidence type="ECO:0000256" key="5">
    <source>
        <dbReference type="ARBA" id="ARBA00022714"/>
    </source>
</evidence>
<keyword evidence="6 11" id="KW-0479">Metal-binding</keyword>
<keyword evidence="4 11" id="KW-0808">Transferase</keyword>
<name>A0A212LRN4_9FIRM</name>
<comment type="catalytic activity">
    <reaction evidence="10 11">
        <text>(sulfur carrier)-H + L-cysteine = (sulfur carrier)-SH + L-alanine</text>
        <dbReference type="Rhea" id="RHEA:43892"/>
        <dbReference type="Rhea" id="RHEA-COMP:14737"/>
        <dbReference type="Rhea" id="RHEA-COMP:14739"/>
        <dbReference type="ChEBI" id="CHEBI:29917"/>
        <dbReference type="ChEBI" id="CHEBI:35235"/>
        <dbReference type="ChEBI" id="CHEBI:57972"/>
        <dbReference type="ChEBI" id="CHEBI:64428"/>
        <dbReference type="EC" id="2.8.1.7"/>
    </reaction>
</comment>
<organism evidence="14">
    <name type="scientific">uncultured Sporomusa sp</name>
    <dbReference type="NCBI Taxonomy" id="307249"/>
    <lineage>
        <taxon>Bacteria</taxon>
        <taxon>Bacillati</taxon>
        <taxon>Bacillota</taxon>
        <taxon>Negativicutes</taxon>
        <taxon>Selenomonadales</taxon>
        <taxon>Sporomusaceae</taxon>
        <taxon>Sporomusa</taxon>
        <taxon>environmental samples</taxon>
    </lineage>
</organism>
<proteinExistence type="inferred from homology"/>
<keyword evidence="3 11" id="KW-0963">Cytoplasm</keyword>
<comment type="pathway">
    <text evidence="11">Cofactor biosynthesis; iron-sulfur cluster biosynthesis.</text>
</comment>
<dbReference type="Pfam" id="PF00266">
    <property type="entry name" value="Aminotran_5"/>
    <property type="match status" value="1"/>
</dbReference>
<dbReference type="GO" id="GO:0006520">
    <property type="term" value="P:amino acid metabolic process"/>
    <property type="evidence" value="ECO:0007669"/>
    <property type="project" value="InterPro"/>
</dbReference>
<feature type="modified residue" description="N6-(pyridoxal phosphate)lysine" evidence="11">
    <location>
        <position position="202"/>
    </location>
</feature>
<keyword evidence="8 11" id="KW-0408">Iron</keyword>
<dbReference type="NCBIfam" id="TIGR03402">
    <property type="entry name" value="FeS_nifS"/>
    <property type="match status" value="1"/>
</dbReference>
<feature type="binding site" evidence="11">
    <location>
        <begin position="199"/>
        <end position="201"/>
    </location>
    <ligand>
        <name>pyridoxal 5'-phosphate</name>
        <dbReference type="ChEBI" id="CHEBI:597326"/>
    </ligand>
</feature>
<dbReference type="GO" id="GO:0046872">
    <property type="term" value="F:metal ion binding"/>
    <property type="evidence" value="ECO:0007669"/>
    <property type="project" value="UniProtKB-KW"/>
</dbReference>
<feature type="binding site" evidence="11">
    <location>
        <position position="151"/>
    </location>
    <ligand>
        <name>pyridoxal 5'-phosphate</name>
        <dbReference type="ChEBI" id="CHEBI:597326"/>
    </ligand>
</feature>
<evidence type="ECO:0000256" key="12">
    <source>
        <dbReference type="RuleBase" id="RU004504"/>
    </source>
</evidence>
<dbReference type="RefSeq" id="WP_075755569.1">
    <property type="nucleotide sequence ID" value="NZ_LT608335.1"/>
</dbReference>